<sequence length="168" mass="17682">MALKNCRECGEEVSDKAKVCPHCGINHPVTNIGIGGMIILGVFAMVIYKAVVGTNGASDGSVAPVAIDPKVQAQNEVKLKKWSMEKSGFGTVLVVSGVITNASKFPVKDPVINCTVSARSGTELGRISGTLYEGIAPAEDHRFQRLMIPGLHSQADSVACRVASVEVM</sequence>
<keyword evidence="3" id="KW-1185">Reference proteome</keyword>
<evidence type="ECO:0000259" key="1">
    <source>
        <dbReference type="Pfam" id="PF13240"/>
    </source>
</evidence>
<name>A0ABQ2Y471_9BURK</name>
<dbReference type="EMBL" id="BMYU01000012">
    <property type="protein sequence ID" value="GGX53178.1"/>
    <property type="molecule type" value="Genomic_DNA"/>
</dbReference>
<dbReference type="InterPro" id="IPR026870">
    <property type="entry name" value="Zinc_ribbon_dom"/>
</dbReference>
<accession>A0ABQ2Y471</accession>
<comment type="caution">
    <text evidence="2">The sequence shown here is derived from an EMBL/GenBank/DDBJ whole genome shotgun (WGS) entry which is preliminary data.</text>
</comment>
<evidence type="ECO:0000313" key="3">
    <source>
        <dbReference type="Proteomes" id="UP000653343"/>
    </source>
</evidence>
<dbReference type="RefSeq" id="WP_189358804.1">
    <property type="nucleotide sequence ID" value="NZ_BMYU01000012.1"/>
</dbReference>
<gene>
    <name evidence="2" type="ORF">GCM10010946_34710</name>
</gene>
<protein>
    <recommendedName>
        <fullName evidence="1">Zinc-ribbon domain-containing protein</fullName>
    </recommendedName>
</protein>
<evidence type="ECO:0000313" key="2">
    <source>
        <dbReference type="EMBL" id="GGX53178.1"/>
    </source>
</evidence>
<feature type="domain" description="Zinc-ribbon" evidence="1">
    <location>
        <begin position="6"/>
        <end position="24"/>
    </location>
</feature>
<dbReference type="Pfam" id="PF13240">
    <property type="entry name" value="Zn_Ribbon_1"/>
    <property type="match status" value="1"/>
</dbReference>
<reference evidence="3" key="1">
    <citation type="journal article" date="2019" name="Int. J. Syst. Evol. Microbiol.">
        <title>The Global Catalogue of Microorganisms (GCM) 10K type strain sequencing project: providing services to taxonomists for standard genome sequencing and annotation.</title>
        <authorList>
            <consortium name="The Broad Institute Genomics Platform"/>
            <consortium name="The Broad Institute Genome Sequencing Center for Infectious Disease"/>
            <person name="Wu L."/>
            <person name="Ma J."/>
        </authorList>
    </citation>
    <scope>NUCLEOTIDE SEQUENCE [LARGE SCALE GENOMIC DNA]</scope>
    <source>
        <strain evidence="3">KCTC 23917</strain>
    </source>
</reference>
<proteinExistence type="predicted"/>
<organism evidence="2 3">
    <name type="scientific">Undibacterium squillarum</name>
    <dbReference type="NCBI Taxonomy" id="1131567"/>
    <lineage>
        <taxon>Bacteria</taxon>
        <taxon>Pseudomonadati</taxon>
        <taxon>Pseudomonadota</taxon>
        <taxon>Betaproteobacteria</taxon>
        <taxon>Burkholderiales</taxon>
        <taxon>Oxalobacteraceae</taxon>
        <taxon>Undibacterium</taxon>
    </lineage>
</organism>
<dbReference type="Proteomes" id="UP000653343">
    <property type="component" value="Unassembled WGS sequence"/>
</dbReference>